<sequence length="343" mass="39160">MRTAWCLSHLLCLTFAGSIGPLLPTRKVHSGLESYKYIPSAWGRKEIPSCWSHQCPRSANFTWDFYWDQILKLGVRNLVLGGCKAYVTGVLKCWGWTPCKFAALKERVASRGGKILIDLDFDGPKNLYNETFIVNSIRNLTKYYPGDGIRVTYGPQYFDKRSLVKVLKIAVETANELNMISAIRSEMGAKYLGPFDWNILKQSGLLRIVKLMFVDVVAWPKRTPLFITDKFSEDLIANVSRAGLDTDKMILQINPCTPQINGDDTMGYANMIVDAHCDPNGNGTCKFYEMYFNYFPQHLIKSKIPLAKKHGLHGLSMDRNYPEQTDLLPWDERSMFYTLFTNM</sequence>
<dbReference type="AlphaFoldDB" id="C5LLP3"/>
<name>C5LLP3_PERM5</name>
<organism evidence="3">
    <name type="scientific">Perkinsus marinus (strain ATCC 50983 / TXsc)</name>
    <dbReference type="NCBI Taxonomy" id="423536"/>
    <lineage>
        <taxon>Eukaryota</taxon>
        <taxon>Sar</taxon>
        <taxon>Alveolata</taxon>
        <taxon>Perkinsozoa</taxon>
        <taxon>Perkinsea</taxon>
        <taxon>Perkinsida</taxon>
        <taxon>Perkinsidae</taxon>
        <taxon>Perkinsus</taxon>
    </lineage>
</organism>
<evidence type="ECO:0000313" key="3">
    <source>
        <dbReference type="Proteomes" id="UP000007800"/>
    </source>
</evidence>
<keyword evidence="3" id="KW-1185">Reference proteome</keyword>
<dbReference type="SUPFAM" id="SSF51445">
    <property type="entry name" value="(Trans)glycosidases"/>
    <property type="match status" value="1"/>
</dbReference>
<dbReference type="EMBL" id="GG683299">
    <property type="protein sequence ID" value="EER02265.1"/>
    <property type="molecule type" value="Genomic_DNA"/>
</dbReference>
<feature type="signal peptide" evidence="1">
    <location>
        <begin position="1"/>
        <end position="16"/>
    </location>
</feature>
<feature type="chain" id="PRO_5002954909" description="GH18 domain-containing protein" evidence="1">
    <location>
        <begin position="17"/>
        <end position="343"/>
    </location>
</feature>
<dbReference type="GeneID" id="9055257"/>
<protein>
    <recommendedName>
        <fullName evidence="4">GH18 domain-containing protein</fullName>
    </recommendedName>
</protein>
<dbReference type="Proteomes" id="UP000007800">
    <property type="component" value="Unassembled WGS sequence"/>
</dbReference>
<accession>C5LLP3</accession>
<evidence type="ECO:0008006" key="4">
    <source>
        <dbReference type="Google" id="ProtNLM"/>
    </source>
</evidence>
<proteinExistence type="predicted"/>
<gene>
    <name evidence="2" type="ORF">Pmar_PMAR006586</name>
</gene>
<evidence type="ECO:0000313" key="2">
    <source>
        <dbReference type="EMBL" id="EER02265.1"/>
    </source>
</evidence>
<evidence type="ECO:0000256" key="1">
    <source>
        <dbReference type="SAM" id="SignalP"/>
    </source>
</evidence>
<dbReference type="InterPro" id="IPR017853">
    <property type="entry name" value="GH"/>
</dbReference>
<keyword evidence="1" id="KW-0732">Signal</keyword>
<dbReference type="InParanoid" id="C5LLP3"/>
<dbReference type="RefSeq" id="XP_002769547.1">
    <property type="nucleotide sequence ID" value="XM_002769501.1"/>
</dbReference>
<reference evidence="2 3" key="1">
    <citation type="submission" date="2008-07" db="EMBL/GenBank/DDBJ databases">
        <authorList>
            <person name="El-Sayed N."/>
            <person name="Caler E."/>
            <person name="Inman J."/>
            <person name="Amedeo P."/>
            <person name="Hass B."/>
            <person name="Wortman J."/>
        </authorList>
    </citation>
    <scope>NUCLEOTIDE SEQUENCE [LARGE SCALE GENOMIC DNA]</scope>
    <source>
        <strain evidence="3">ATCC 50983 / TXsc</strain>
    </source>
</reference>